<protein>
    <submittedName>
        <fullName evidence="1">Uncharacterized protein</fullName>
    </submittedName>
</protein>
<evidence type="ECO:0000313" key="2">
    <source>
        <dbReference type="Proteomes" id="UP001204562"/>
    </source>
</evidence>
<evidence type="ECO:0000313" key="1">
    <source>
        <dbReference type="EMBL" id="MCQ4770269.1"/>
    </source>
</evidence>
<sequence>MNGAAVQAFPEGDGPDRLELNSGVGDVSLYFGGMASAPSSEWTEATEQSVSLQLGGIAYTHSPVC</sequence>
<accession>A0AAW5JS92</accession>
<gene>
    <name evidence="1" type="ORF">NE579_07300</name>
</gene>
<name>A0AAW5JS92_9FIRM</name>
<dbReference type="Proteomes" id="UP001204562">
    <property type="component" value="Unassembled WGS sequence"/>
</dbReference>
<reference evidence="1" key="1">
    <citation type="submission" date="2022-06" db="EMBL/GenBank/DDBJ databases">
        <title>Isolation of gut microbiota from human fecal samples.</title>
        <authorList>
            <person name="Pamer E.G."/>
            <person name="Barat B."/>
            <person name="Waligurski E."/>
            <person name="Medina S."/>
            <person name="Paddock L."/>
            <person name="Mostad J."/>
        </authorList>
    </citation>
    <scope>NUCLEOTIDE SEQUENCE</scope>
    <source>
        <strain evidence="1">DFI.9.91</strain>
    </source>
</reference>
<organism evidence="1 2">
    <name type="scientific">Intestinimonas massiliensis</name>
    <name type="common">ex Afouda et al. 2020</name>
    <dbReference type="NCBI Taxonomy" id="1673721"/>
    <lineage>
        <taxon>Bacteria</taxon>
        <taxon>Bacillati</taxon>
        <taxon>Bacillota</taxon>
        <taxon>Clostridia</taxon>
        <taxon>Eubacteriales</taxon>
        <taxon>Intestinimonas</taxon>
    </lineage>
</organism>
<dbReference type="AlphaFoldDB" id="A0AAW5JS92"/>
<dbReference type="EMBL" id="JANFYS010000012">
    <property type="protein sequence ID" value="MCQ4770269.1"/>
    <property type="molecule type" value="Genomic_DNA"/>
</dbReference>
<proteinExistence type="predicted"/>
<comment type="caution">
    <text evidence="1">The sequence shown here is derived from an EMBL/GenBank/DDBJ whole genome shotgun (WGS) entry which is preliminary data.</text>
</comment>